<evidence type="ECO:0000256" key="1">
    <source>
        <dbReference type="SAM" id="MobiDB-lite"/>
    </source>
</evidence>
<gene>
    <name evidence="2" type="ORF">RS82_03132</name>
</gene>
<evidence type="ECO:0000313" key="2">
    <source>
        <dbReference type="EMBL" id="KJL41215.1"/>
    </source>
</evidence>
<dbReference type="PATRIC" id="fig|69370.6.peg.3188"/>
<name>A0A0M2HAZ4_MICTR</name>
<reference evidence="2 3" key="1">
    <citation type="submission" date="2015-02" db="EMBL/GenBank/DDBJ databases">
        <title>Draft genome sequences of ten Microbacterium spp. with emphasis on heavy metal contaminated environments.</title>
        <authorList>
            <person name="Corretto E."/>
        </authorList>
    </citation>
    <scope>NUCLEOTIDE SEQUENCE [LARGE SCALE GENOMIC DNA]</scope>
    <source>
        <strain evidence="2 3">DSM 8608</strain>
    </source>
</reference>
<evidence type="ECO:0000313" key="3">
    <source>
        <dbReference type="Proteomes" id="UP000034098"/>
    </source>
</evidence>
<evidence type="ECO:0008006" key="4">
    <source>
        <dbReference type="Google" id="ProtNLM"/>
    </source>
</evidence>
<dbReference type="EMBL" id="JYJA01000038">
    <property type="protein sequence ID" value="KJL41215.1"/>
    <property type="molecule type" value="Genomic_DNA"/>
</dbReference>
<feature type="region of interest" description="Disordered" evidence="1">
    <location>
        <begin position="1"/>
        <end position="43"/>
    </location>
</feature>
<organism evidence="2 3">
    <name type="scientific">Microbacterium trichothecenolyticum</name>
    <name type="common">Aureobacterium trichothecenolyticum</name>
    <dbReference type="NCBI Taxonomy" id="69370"/>
    <lineage>
        <taxon>Bacteria</taxon>
        <taxon>Bacillati</taxon>
        <taxon>Actinomycetota</taxon>
        <taxon>Actinomycetes</taxon>
        <taxon>Micrococcales</taxon>
        <taxon>Microbacteriaceae</taxon>
        <taxon>Microbacterium</taxon>
    </lineage>
</organism>
<protein>
    <recommendedName>
        <fullName evidence="4">Acyl-CoA carboxylase epsilon subunit-like protein</fullName>
    </recommendedName>
</protein>
<dbReference type="Pfam" id="PF13822">
    <property type="entry name" value="ACC_epsilon"/>
    <property type="match status" value="1"/>
</dbReference>
<accession>A0A0M2HAZ4</accession>
<dbReference type="GO" id="GO:0004658">
    <property type="term" value="F:propionyl-CoA carboxylase activity"/>
    <property type="evidence" value="ECO:0007669"/>
    <property type="project" value="InterPro"/>
</dbReference>
<dbReference type="InterPro" id="IPR032716">
    <property type="entry name" value="ACC_epsilon"/>
</dbReference>
<keyword evidence="3" id="KW-1185">Reference proteome</keyword>
<comment type="caution">
    <text evidence="2">The sequence shown here is derived from an EMBL/GenBank/DDBJ whole genome shotgun (WGS) entry which is preliminary data.</text>
</comment>
<feature type="compositionally biased region" description="Gly residues" evidence="1">
    <location>
        <begin position="19"/>
        <end position="29"/>
    </location>
</feature>
<proteinExistence type="predicted"/>
<dbReference type="GO" id="GO:0003989">
    <property type="term" value="F:acetyl-CoA carboxylase activity"/>
    <property type="evidence" value="ECO:0007669"/>
    <property type="project" value="InterPro"/>
</dbReference>
<dbReference type="RefSeq" id="WP_245619630.1">
    <property type="nucleotide sequence ID" value="NZ_JYJA01000038.1"/>
</dbReference>
<sequence>MSIADGGATVPSASPLGAGAPGGASGGVGPAAPQGPTIEVRRGAPTEVELAALIAVVSEAYTGEAAEAVADDRATRTGWQLSQRALRQPLDRDLGWGRFG</sequence>
<dbReference type="Proteomes" id="UP000034098">
    <property type="component" value="Unassembled WGS sequence"/>
</dbReference>
<dbReference type="AlphaFoldDB" id="A0A0M2HAZ4"/>